<keyword evidence="5" id="KW-0812">Transmembrane</keyword>
<evidence type="ECO:0000256" key="2">
    <source>
        <dbReference type="ARBA" id="ARBA00023043"/>
    </source>
</evidence>
<evidence type="ECO:0000256" key="3">
    <source>
        <dbReference type="PROSITE-ProRule" id="PRU00023"/>
    </source>
</evidence>
<accession>A0AAV2QFF8</accession>
<feature type="transmembrane region" description="Helical" evidence="5">
    <location>
        <begin position="298"/>
        <end position="319"/>
    </location>
</feature>
<evidence type="ECO:0000256" key="5">
    <source>
        <dbReference type="SAM" id="Phobius"/>
    </source>
</evidence>
<keyword evidence="5" id="KW-1133">Transmembrane helix</keyword>
<gene>
    <name evidence="6" type="ORF">MNOR_LOCUS10639</name>
</gene>
<keyword evidence="7" id="KW-1185">Reference proteome</keyword>
<dbReference type="EMBL" id="CAXKWB010005431">
    <property type="protein sequence ID" value="CAL4078400.1"/>
    <property type="molecule type" value="Genomic_DNA"/>
</dbReference>
<dbReference type="InterPro" id="IPR036770">
    <property type="entry name" value="Ankyrin_rpt-contain_sf"/>
</dbReference>
<keyword evidence="2 3" id="KW-0040">ANK repeat</keyword>
<proteinExistence type="predicted"/>
<sequence length="1338" mass="151287">MVPVNFSLQSRIKSIQVLAQNLRICEESCNIEKSIKKIIGNGEMFDITVFTTFEYSIKFEVRDSRESGTINSFEIKPRDCILHQKNSRESILCNYIYPGWNKLKIFSNRTTLAINENVVLQTDDSLKSISISGSYLVNCTKGTPIWKVSDQNNIRIPITSGQEIVFGITSNADFLPTFNIDGIDIALSWNNGLKLGSSGKPLRPKSYYIIFEATSQMLILYNGQKTKEHLLMVLNVNKVPEFIMVSSLRGDYQLTLYVPDSYLRPPHQHTTEPPLVTGKPAAKPPEEDMPNSPLLPKIVIGILVPIGIAVIICFLVYGLKKMKDSKSEKEKELNGKSQREYAHLLAQSTPVITKVKYHDEVELNNVMVHSSYSSSSQSSSGMHEWVELIKSCNIERIERLITSGKVTIEDILVEAHIRDNMKVIQAIMKTREAQFSDLKEDKLIMEVMEVLGEHIALVFSAINKGKLYGTGSADSLLKEYGLHGTIRDIHGDSLLHCFVLQMSNPFYIHNEDNLICFLGEHKVLVAAVNYKGQTPLHTVATVATKQHDIDKWGNIAQILLKAGCEPSARDNNGKLPEDIALDRGCIYLQKLLTMNRMAIEDMNMRLKIDQWTKLQKGTVENNLEVVSGLILDNVPILPLSSTSDPLKMAICRGYVELTMLLLSTGAPLCGRPLVGLNSLEISHSTPGLTAFLPALIRREFYNCLRSETKLFTNKDTTWDVLKAAVLDLSEAIKKYGFKNVNWKFSNNYSDMSEKSAEARKLLSLAASMGMGLTCQMLGLEDVFLHPLPLEISPNSNAKPNTLHILCRDLDLSLSLKVGNIPSHLKEENENDNLNKLKKFCKSSSIDFHTLYDEESSINKTLLKYIAEQGLDTAYNIFRRRNGKLVDTVVDEVTGFTMLHTAAYNGRMGMVEYLLLNKAKETVKTKSGFSAAHVAAMRGHKECMEYILAFSKLSQSMVDDLTPSGLTAHQISQGYASEVKNMSTLLLHESVSHPILSEPKPRKKAELVLNEKQTLIKGCLSKESLDHIIPSGYKKEHRIIWQQLKEESENFIKKIKDIDSRFNGKTINHHRNEDALELLLMDSYQIYLEIEDNEYCLENDLPEAFLESGHKALQDYTVKSKNICIVPPVFKPTAIGANLFISYSSEQITTQISIHIIPVYKEKLDLNTGGLHLSQIFHDTIAQTSVTHFVKIKSDKCSYVTVDIEKQLFSKVDSSKLLVLNLCRYIKKILYPHWWFPRQESRRHGRQWRHYAVSLQSVPERLLIACFLWEVFKVPEEKWDTSNVLDRVIDIYKQMVIQDENGVMVASPNAKCFLDPGKEDIKVSPNIPVIIDFLQELRK</sequence>
<keyword evidence="5" id="KW-0472">Membrane</keyword>
<feature type="repeat" description="ANK" evidence="3">
    <location>
        <begin position="531"/>
        <end position="571"/>
    </location>
</feature>
<name>A0AAV2QFF8_MEGNR</name>
<organism evidence="6 7">
    <name type="scientific">Meganyctiphanes norvegica</name>
    <name type="common">Northern krill</name>
    <name type="synonym">Thysanopoda norvegica</name>
    <dbReference type="NCBI Taxonomy" id="48144"/>
    <lineage>
        <taxon>Eukaryota</taxon>
        <taxon>Metazoa</taxon>
        <taxon>Ecdysozoa</taxon>
        <taxon>Arthropoda</taxon>
        <taxon>Crustacea</taxon>
        <taxon>Multicrustacea</taxon>
        <taxon>Malacostraca</taxon>
        <taxon>Eumalacostraca</taxon>
        <taxon>Eucarida</taxon>
        <taxon>Euphausiacea</taxon>
        <taxon>Euphausiidae</taxon>
        <taxon>Meganyctiphanes</taxon>
    </lineage>
</organism>
<feature type="region of interest" description="Disordered" evidence="4">
    <location>
        <begin position="266"/>
        <end position="288"/>
    </location>
</feature>
<evidence type="ECO:0000313" key="6">
    <source>
        <dbReference type="EMBL" id="CAL4078400.1"/>
    </source>
</evidence>
<keyword evidence="1" id="KW-0677">Repeat</keyword>
<dbReference type="SMART" id="SM00248">
    <property type="entry name" value="ANK"/>
    <property type="match status" value="4"/>
</dbReference>
<dbReference type="PANTHER" id="PTHR24198">
    <property type="entry name" value="ANKYRIN REPEAT AND PROTEIN KINASE DOMAIN-CONTAINING PROTEIN"/>
    <property type="match status" value="1"/>
</dbReference>
<evidence type="ECO:0000313" key="7">
    <source>
        <dbReference type="Proteomes" id="UP001497623"/>
    </source>
</evidence>
<dbReference type="InterPro" id="IPR002110">
    <property type="entry name" value="Ankyrin_rpt"/>
</dbReference>
<evidence type="ECO:0000256" key="4">
    <source>
        <dbReference type="SAM" id="MobiDB-lite"/>
    </source>
</evidence>
<dbReference type="PANTHER" id="PTHR24198:SF165">
    <property type="entry name" value="ANKYRIN REPEAT-CONTAINING PROTEIN-RELATED"/>
    <property type="match status" value="1"/>
</dbReference>
<feature type="repeat" description="ANK" evidence="3">
    <location>
        <begin position="893"/>
        <end position="925"/>
    </location>
</feature>
<protein>
    <submittedName>
        <fullName evidence="6">Uncharacterized protein</fullName>
    </submittedName>
</protein>
<feature type="transmembrane region" description="Helical" evidence="5">
    <location>
        <begin position="761"/>
        <end position="779"/>
    </location>
</feature>
<reference evidence="6 7" key="1">
    <citation type="submission" date="2024-05" db="EMBL/GenBank/DDBJ databases">
        <authorList>
            <person name="Wallberg A."/>
        </authorList>
    </citation>
    <scope>NUCLEOTIDE SEQUENCE [LARGE SCALE GENOMIC DNA]</scope>
</reference>
<dbReference type="Pfam" id="PF12796">
    <property type="entry name" value="Ank_2"/>
    <property type="match status" value="1"/>
</dbReference>
<dbReference type="SUPFAM" id="SSF48403">
    <property type="entry name" value="Ankyrin repeat"/>
    <property type="match status" value="1"/>
</dbReference>
<dbReference type="PROSITE" id="PS50297">
    <property type="entry name" value="ANK_REP_REGION"/>
    <property type="match status" value="1"/>
</dbReference>
<dbReference type="Proteomes" id="UP001497623">
    <property type="component" value="Unassembled WGS sequence"/>
</dbReference>
<dbReference type="PROSITE" id="PS50088">
    <property type="entry name" value="ANK_REPEAT"/>
    <property type="match status" value="2"/>
</dbReference>
<evidence type="ECO:0000256" key="1">
    <source>
        <dbReference type="ARBA" id="ARBA00022737"/>
    </source>
</evidence>
<comment type="caution">
    <text evidence="6">The sequence shown here is derived from an EMBL/GenBank/DDBJ whole genome shotgun (WGS) entry which is preliminary data.</text>
</comment>
<dbReference type="Gene3D" id="1.25.40.20">
    <property type="entry name" value="Ankyrin repeat-containing domain"/>
    <property type="match status" value="2"/>
</dbReference>